<accession>A0A183FP63</accession>
<reference evidence="1 2" key="1">
    <citation type="submission" date="2018-11" db="EMBL/GenBank/DDBJ databases">
        <authorList>
            <consortium name="Pathogen Informatics"/>
        </authorList>
    </citation>
    <scope>NUCLEOTIDE SEQUENCE [LARGE SCALE GENOMIC DNA]</scope>
</reference>
<reference evidence="3" key="2">
    <citation type="submission" date="2019-09" db="UniProtKB">
        <authorList>
            <consortium name="WormBaseParasite"/>
        </authorList>
    </citation>
    <scope>IDENTIFICATION</scope>
</reference>
<name>A0A183FP63_HELPZ</name>
<dbReference type="WBParaSite" id="HPBE_0000937101-mRNA-1">
    <property type="protein sequence ID" value="HPBE_0000937101-mRNA-1"/>
    <property type="gene ID" value="HPBE_0000937101"/>
</dbReference>
<evidence type="ECO:0000313" key="2">
    <source>
        <dbReference type="Proteomes" id="UP000050761"/>
    </source>
</evidence>
<dbReference type="EMBL" id="UZAH01026419">
    <property type="protein sequence ID" value="VDO80410.1"/>
    <property type="molecule type" value="Genomic_DNA"/>
</dbReference>
<dbReference type="Proteomes" id="UP000050761">
    <property type="component" value="Unassembled WGS sequence"/>
</dbReference>
<proteinExistence type="predicted"/>
<keyword evidence="2" id="KW-1185">Reference proteome</keyword>
<evidence type="ECO:0000313" key="3">
    <source>
        <dbReference type="WBParaSite" id="HPBE_0000937101-mRNA-1"/>
    </source>
</evidence>
<accession>A0A3P7XYX7</accession>
<evidence type="ECO:0000313" key="1">
    <source>
        <dbReference type="EMBL" id="VDO80410.1"/>
    </source>
</evidence>
<gene>
    <name evidence="1" type="ORF">HPBE_LOCUS9372</name>
</gene>
<dbReference type="AlphaFoldDB" id="A0A183FP63"/>
<organism evidence="2 3">
    <name type="scientific">Heligmosomoides polygyrus</name>
    <name type="common">Parasitic roundworm</name>
    <dbReference type="NCBI Taxonomy" id="6339"/>
    <lineage>
        <taxon>Eukaryota</taxon>
        <taxon>Metazoa</taxon>
        <taxon>Ecdysozoa</taxon>
        <taxon>Nematoda</taxon>
        <taxon>Chromadorea</taxon>
        <taxon>Rhabditida</taxon>
        <taxon>Rhabditina</taxon>
        <taxon>Rhabditomorpha</taxon>
        <taxon>Strongyloidea</taxon>
        <taxon>Heligmosomidae</taxon>
        <taxon>Heligmosomoides</taxon>
    </lineage>
</organism>
<dbReference type="OrthoDB" id="418748at2759"/>
<protein>
    <submittedName>
        <fullName evidence="1 3">Uncharacterized protein</fullName>
    </submittedName>
</protein>
<sequence>MMTSFDGTSAVFLSSRLQNPWLDGREVEELLSGDNDLHQSIIKALDAYNRVTKSFGDDYSDTTDRDRSLVTDAKIVPYETVAPQHRPLICTLKIAPPRLKQMEQCGAARTKGWRMKEKEAAVISRVRLPTVTSVDETWKKATDTIRQAA</sequence>